<sequence length="134" mass="14547">MWVGIGVIIIGVVLLGLVALLIKPLQSLTHVLSNLEKTTEELPGQVGDVIEGTKGTIHSANGAISELNEQLSKLGHVFQFINRIVSSLESLLAESTAINNEMKAKTDNPLMSRYHLEDLYGALALGYAVLQRRK</sequence>
<evidence type="ECO:0000256" key="1">
    <source>
        <dbReference type="SAM" id="Phobius"/>
    </source>
</evidence>
<evidence type="ECO:0000313" key="2">
    <source>
        <dbReference type="EMBL" id="MFC7746691.1"/>
    </source>
</evidence>
<dbReference type="InterPro" id="IPR009293">
    <property type="entry name" value="UPF0478"/>
</dbReference>
<accession>A0ABW2UVP5</accession>
<dbReference type="Pfam" id="PF06103">
    <property type="entry name" value="DUF948"/>
    <property type="match status" value="1"/>
</dbReference>
<keyword evidence="1" id="KW-0472">Membrane</keyword>
<keyword evidence="1" id="KW-0812">Transmembrane</keyword>
<organism evidence="2 3">
    <name type="scientific">Lentibacillus kimchii</name>
    <dbReference type="NCBI Taxonomy" id="1542911"/>
    <lineage>
        <taxon>Bacteria</taxon>
        <taxon>Bacillati</taxon>
        <taxon>Bacillota</taxon>
        <taxon>Bacilli</taxon>
        <taxon>Bacillales</taxon>
        <taxon>Bacillaceae</taxon>
        <taxon>Lentibacillus</taxon>
    </lineage>
</organism>
<dbReference type="RefSeq" id="WP_382358200.1">
    <property type="nucleotide sequence ID" value="NZ_JBHTGR010000008.1"/>
</dbReference>
<feature type="transmembrane region" description="Helical" evidence="1">
    <location>
        <begin position="6"/>
        <end position="22"/>
    </location>
</feature>
<protein>
    <submittedName>
        <fullName evidence="2">DUF948 domain-containing protein</fullName>
    </submittedName>
</protein>
<keyword evidence="3" id="KW-1185">Reference proteome</keyword>
<reference evidence="3" key="1">
    <citation type="journal article" date="2019" name="Int. J. Syst. Evol. Microbiol.">
        <title>The Global Catalogue of Microorganisms (GCM) 10K type strain sequencing project: providing services to taxonomists for standard genome sequencing and annotation.</title>
        <authorList>
            <consortium name="The Broad Institute Genomics Platform"/>
            <consortium name="The Broad Institute Genome Sequencing Center for Infectious Disease"/>
            <person name="Wu L."/>
            <person name="Ma J."/>
        </authorList>
    </citation>
    <scope>NUCLEOTIDE SEQUENCE [LARGE SCALE GENOMIC DNA]</scope>
    <source>
        <strain evidence="3">JCM 30234</strain>
    </source>
</reference>
<keyword evidence="1" id="KW-1133">Transmembrane helix</keyword>
<dbReference type="EMBL" id="JBHTGR010000008">
    <property type="protein sequence ID" value="MFC7746691.1"/>
    <property type="molecule type" value="Genomic_DNA"/>
</dbReference>
<proteinExistence type="predicted"/>
<comment type="caution">
    <text evidence="2">The sequence shown here is derived from an EMBL/GenBank/DDBJ whole genome shotgun (WGS) entry which is preliminary data.</text>
</comment>
<evidence type="ECO:0000313" key="3">
    <source>
        <dbReference type="Proteomes" id="UP001596620"/>
    </source>
</evidence>
<name>A0ABW2UVP5_9BACI</name>
<dbReference type="Proteomes" id="UP001596620">
    <property type="component" value="Unassembled WGS sequence"/>
</dbReference>
<gene>
    <name evidence="2" type="ORF">ACFQU8_05475</name>
</gene>